<name>A0A1V3WWI6_MYCKA</name>
<evidence type="ECO:0000313" key="2">
    <source>
        <dbReference type="Proteomes" id="UP000188532"/>
    </source>
</evidence>
<evidence type="ECO:0000313" key="1">
    <source>
        <dbReference type="EMBL" id="OOK71277.1"/>
    </source>
</evidence>
<comment type="caution">
    <text evidence="1">The sequence shown here is derived from an EMBL/GenBank/DDBJ whole genome shotgun (WGS) entry which is preliminary data.</text>
</comment>
<dbReference type="Proteomes" id="UP000188532">
    <property type="component" value="Unassembled WGS sequence"/>
</dbReference>
<protein>
    <submittedName>
        <fullName evidence="1">Uncharacterized protein</fullName>
    </submittedName>
</protein>
<organism evidence="1 2">
    <name type="scientific">Mycobacterium kansasii</name>
    <dbReference type="NCBI Taxonomy" id="1768"/>
    <lineage>
        <taxon>Bacteria</taxon>
        <taxon>Bacillati</taxon>
        <taxon>Actinomycetota</taxon>
        <taxon>Actinomycetes</taxon>
        <taxon>Mycobacteriales</taxon>
        <taxon>Mycobacteriaceae</taxon>
        <taxon>Mycobacterium</taxon>
    </lineage>
</organism>
<proteinExistence type="predicted"/>
<dbReference type="AlphaFoldDB" id="A0A1V3WWI6"/>
<accession>A0A1V3WWI6</accession>
<sequence length="55" mass="5881">MAIHSSAPGLAVASDEGVHLMVEIENADDAGLRLHRALRRQACPCRPRRAATSTT</sequence>
<reference evidence="1 2" key="1">
    <citation type="submission" date="2017-02" db="EMBL/GenBank/DDBJ databases">
        <title>Complete genome sequences of Mycobacterium kansasii strains isolated from rhesus macaques.</title>
        <authorList>
            <person name="Panda A."/>
            <person name="Nagaraj S."/>
            <person name="Zhao X."/>
            <person name="Tettelin H."/>
            <person name="Detolla L.J."/>
        </authorList>
    </citation>
    <scope>NUCLEOTIDE SEQUENCE [LARGE SCALE GENOMIC DNA]</scope>
    <source>
        <strain evidence="1 2">11-3469</strain>
    </source>
</reference>
<gene>
    <name evidence="1" type="ORF">BZL29_5690</name>
</gene>
<dbReference type="EMBL" id="MVBN01000006">
    <property type="protein sequence ID" value="OOK71277.1"/>
    <property type="molecule type" value="Genomic_DNA"/>
</dbReference>